<evidence type="ECO:0000313" key="1">
    <source>
        <dbReference type="EMBL" id="JAH65153.1"/>
    </source>
</evidence>
<reference evidence="1" key="2">
    <citation type="journal article" date="2015" name="Fish Shellfish Immunol.">
        <title>Early steps in the European eel (Anguilla anguilla)-Vibrio vulnificus interaction in the gills: Role of the RtxA13 toxin.</title>
        <authorList>
            <person name="Callol A."/>
            <person name="Pajuelo D."/>
            <person name="Ebbesson L."/>
            <person name="Teles M."/>
            <person name="MacKenzie S."/>
            <person name="Amaro C."/>
        </authorList>
    </citation>
    <scope>NUCLEOTIDE SEQUENCE</scope>
</reference>
<sequence>MAPQFLQMAFQVFLISLVCSVTSSVSKV</sequence>
<accession>A0A0E9UJI6</accession>
<reference evidence="1" key="1">
    <citation type="submission" date="2014-11" db="EMBL/GenBank/DDBJ databases">
        <authorList>
            <person name="Amaro Gonzalez C."/>
        </authorList>
    </citation>
    <scope>NUCLEOTIDE SEQUENCE</scope>
</reference>
<name>A0A0E9UJI6_ANGAN</name>
<protein>
    <submittedName>
        <fullName evidence="1">Uncharacterized protein</fullName>
    </submittedName>
</protein>
<dbReference type="AlphaFoldDB" id="A0A0E9UJI6"/>
<dbReference type="EMBL" id="GBXM01043424">
    <property type="protein sequence ID" value="JAH65153.1"/>
    <property type="molecule type" value="Transcribed_RNA"/>
</dbReference>
<organism evidence="1">
    <name type="scientific">Anguilla anguilla</name>
    <name type="common">European freshwater eel</name>
    <name type="synonym">Muraena anguilla</name>
    <dbReference type="NCBI Taxonomy" id="7936"/>
    <lineage>
        <taxon>Eukaryota</taxon>
        <taxon>Metazoa</taxon>
        <taxon>Chordata</taxon>
        <taxon>Craniata</taxon>
        <taxon>Vertebrata</taxon>
        <taxon>Euteleostomi</taxon>
        <taxon>Actinopterygii</taxon>
        <taxon>Neopterygii</taxon>
        <taxon>Teleostei</taxon>
        <taxon>Anguilliformes</taxon>
        <taxon>Anguillidae</taxon>
        <taxon>Anguilla</taxon>
    </lineage>
</organism>
<proteinExistence type="predicted"/>